<dbReference type="Pfam" id="PF01406">
    <property type="entry name" value="tRNA-synt_1e"/>
    <property type="match status" value="1"/>
</dbReference>
<comment type="similarity">
    <text evidence="2 12">Belongs to the class-I aminoacyl-tRNA synthetase family.</text>
</comment>
<keyword evidence="7 12" id="KW-0547">Nucleotide-binding</keyword>
<keyword evidence="4 12" id="KW-0963">Cytoplasm</keyword>
<dbReference type="Gene3D" id="3.40.50.620">
    <property type="entry name" value="HUPs"/>
    <property type="match status" value="1"/>
</dbReference>
<dbReference type="RefSeq" id="WP_380697263.1">
    <property type="nucleotide sequence ID" value="NZ_JBHRYR010000003.1"/>
</dbReference>
<keyword evidence="15" id="KW-1185">Reference proteome</keyword>
<dbReference type="InterPro" id="IPR024909">
    <property type="entry name" value="Cys-tRNA/MSH_ligase"/>
</dbReference>
<reference evidence="15" key="1">
    <citation type="journal article" date="2019" name="Int. J. Syst. Evol. Microbiol.">
        <title>The Global Catalogue of Microorganisms (GCM) 10K type strain sequencing project: providing services to taxonomists for standard genome sequencing and annotation.</title>
        <authorList>
            <consortium name="The Broad Institute Genomics Platform"/>
            <consortium name="The Broad Institute Genome Sequencing Center for Infectious Disease"/>
            <person name="Wu L."/>
            <person name="Ma J."/>
        </authorList>
    </citation>
    <scope>NUCLEOTIDE SEQUENCE [LARGE SCALE GENOMIC DNA]</scope>
    <source>
        <strain evidence="15">IBRC 10765</strain>
    </source>
</reference>
<comment type="cofactor">
    <cofactor evidence="12">
        <name>Zn(2+)</name>
        <dbReference type="ChEBI" id="CHEBI:29105"/>
    </cofactor>
    <text evidence="12">Binds 1 zinc ion per subunit.</text>
</comment>
<dbReference type="PRINTS" id="PR00983">
    <property type="entry name" value="TRNASYNTHCYS"/>
</dbReference>
<dbReference type="GO" id="GO:0004817">
    <property type="term" value="F:cysteine-tRNA ligase activity"/>
    <property type="evidence" value="ECO:0007669"/>
    <property type="project" value="UniProtKB-EC"/>
</dbReference>
<dbReference type="Pfam" id="PF09190">
    <property type="entry name" value="DALR_2"/>
    <property type="match status" value="1"/>
</dbReference>
<evidence type="ECO:0000256" key="12">
    <source>
        <dbReference type="HAMAP-Rule" id="MF_00041"/>
    </source>
</evidence>
<evidence type="ECO:0000256" key="7">
    <source>
        <dbReference type="ARBA" id="ARBA00022741"/>
    </source>
</evidence>
<gene>
    <name evidence="12 14" type="primary">cysS</name>
    <name evidence="14" type="ORF">ACFOOG_10520</name>
</gene>
<accession>A0ABV7ZYF6</accession>
<feature type="binding site" evidence="12">
    <location>
        <position position="210"/>
    </location>
    <ligand>
        <name>Zn(2+)</name>
        <dbReference type="ChEBI" id="CHEBI:29105"/>
    </ligand>
</feature>
<feature type="binding site" evidence="12">
    <location>
        <position position="272"/>
    </location>
    <ligand>
        <name>ATP</name>
        <dbReference type="ChEBI" id="CHEBI:30616"/>
    </ligand>
</feature>
<dbReference type="Pfam" id="PF23493">
    <property type="entry name" value="CysS_C"/>
    <property type="match status" value="1"/>
</dbReference>
<dbReference type="InterPro" id="IPR032678">
    <property type="entry name" value="tRNA-synt_1_cat_dom"/>
</dbReference>
<dbReference type="SMART" id="SM00840">
    <property type="entry name" value="DALR_2"/>
    <property type="match status" value="1"/>
</dbReference>
<dbReference type="InterPro" id="IPR014729">
    <property type="entry name" value="Rossmann-like_a/b/a_fold"/>
</dbReference>
<keyword evidence="6 12" id="KW-0479">Metal-binding</keyword>
<comment type="subcellular location">
    <subcellularLocation>
        <location evidence="1 12">Cytoplasm</location>
    </subcellularLocation>
</comment>
<sequence>MPIQIYNSLTNRKETFVPLNPQRVTMYVCGPTVYNYIHIGNARPAVVFDTFVRLLRLLYPDVIYARNITDIDDKINNSAHAAGEDIATYSARYTTAYRQDMAALFNLPPTVEPLATEHIDVMVDLISNLIERGYAYAAEGHVLFDVAAMPDYGKLSKRKTDDMIAGARVEVASYKKNPMDFVLWKPSVEAHEPGWESPWGYGRPGWHIECTAMINKHLGPTIDIHGGGADLLFPHHENEVAQGTCCHDHPEDYVRYWMHNGMININGEKMSKSLNNFITVHELLESHPGEVLRLALLSGQYRSLLNWSDDLLAQSRMTLDRFYGALRDTATLPHVDVPDVSTHAVIQALCDDMNSPLAIAELHALVNRIYQEGTTDDEKAQLRTELVACGQVLGLFNYTPTQWFQEISAQNNAISPDKIDQLIADRTAAKKAKDFAAADRIRAELDAAGVEIQDTRDGTRWQWK</sequence>
<organism evidence="14 15">
    <name type="scientific">Saccharospirillum mangrovi</name>
    <dbReference type="NCBI Taxonomy" id="2161747"/>
    <lineage>
        <taxon>Bacteria</taxon>
        <taxon>Pseudomonadati</taxon>
        <taxon>Pseudomonadota</taxon>
        <taxon>Gammaproteobacteria</taxon>
        <taxon>Oceanospirillales</taxon>
        <taxon>Saccharospirillaceae</taxon>
        <taxon>Saccharospirillum</taxon>
    </lineage>
</organism>
<evidence type="ECO:0000313" key="15">
    <source>
        <dbReference type="Proteomes" id="UP001595617"/>
    </source>
</evidence>
<feature type="domain" description="Cysteinyl-tRNA synthetase class Ia DALR" evidence="13">
    <location>
        <begin position="344"/>
        <end position="404"/>
    </location>
</feature>
<evidence type="ECO:0000256" key="5">
    <source>
        <dbReference type="ARBA" id="ARBA00022598"/>
    </source>
</evidence>
<feature type="short sequence motif" description="'KMSKS' region" evidence="12">
    <location>
        <begin position="269"/>
        <end position="273"/>
    </location>
</feature>
<keyword evidence="10 12" id="KW-0648">Protein biosynthesis</keyword>
<feature type="binding site" evidence="12">
    <location>
        <position position="29"/>
    </location>
    <ligand>
        <name>Zn(2+)</name>
        <dbReference type="ChEBI" id="CHEBI:29105"/>
    </ligand>
</feature>
<dbReference type="Proteomes" id="UP001595617">
    <property type="component" value="Unassembled WGS sequence"/>
</dbReference>
<dbReference type="Gene3D" id="1.20.120.1910">
    <property type="entry name" value="Cysteine-tRNA ligase, C-terminal anti-codon recognition domain"/>
    <property type="match status" value="1"/>
</dbReference>
<feature type="binding site" evidence="12">
    <location>
        <position position="235"/>
    </location>
    <ligand>
        <name>Zn(2+)</name>
        <dbReference type="ChEBI" id="CHEBI:29105"/>
    </ligand>
</feature>
<evidence type="ECO:0000256" key="9">
    <source>
        <dbReference type="ARBA" id="ARBA00022840"/>
    </source>
</evidence>
<comment type="subunit">
    <text evidence="3 12">Monomer.</text>
</comment>
<dbReference type="HAMAP" id="MF_00041">
    <property type="entry name" value="Cys_tRNA_synth"/>
    <property type="match status" value="1"/>
</dbReference>
<dbReference type="PANTHER" id="PTHR10890:SF3">
    <property type="entry name" value="CYSTEINE--TRNA LIGASE, CYTOPLASMIC"/>
    <property type="match status" value="1"/>
</dbReference>
<evidence type="ECO:0000256" key="8">
    <source>
        <dbReference type="ARBA" id="ARBA00022833"/>
    </source>
</evidence>
<keyword evidence="9 12" id="KW-0067">ATP-binding</keyword>
<dbReference type="InterPro" id="IPR009080">
    <property type="entry name" value="tRNAsynth_Ia_anticodon-bd"/>
</dbReference>
<comment type="caution">
    <text evidence="14">The sequence shown here is derived from an EMBL/GenBank/DDBJ whole genome shotgun (WGS) entry which is preliminary data.</text>
</comment>
<feature type="binding site" evidence="12">
    <location>
        <position position="239"/>
    </location>
    <ligand>
        <name>Zn(2+)</name>
        <dbReference type="ChEBI" id="CHEBI:29105"/>
    </ligand>
</feature>
<dbReference type="EC" id="6.1.1.16" evidence="12"/>
<evidence type="ECO:0000256" key="4">
    <source>
        <dbReference type="ARBA" id="ARBA00022490"/>
    </source>
</evidence>
<feature type="short sequence motif" description="'HIGH' region" evidence="12">
    <location>
        <begin position="31"/>
        <end position="41"/>
    </location>
</feature>
<evidence type="ECO:0000259" key="13">
    <source>
        <dbReference type="SMART" id="SM00840"/>
    </source>
</evidence>
<protein>
    <recommendedName>
        <fullName evidence="12">Cysteine--tRNA ligase</fullName>
        <ecNumber evidence="12">6.1.1.16</ecNumber>
    </recommendedName>
    <alternativeName>
        <fullName evidence="12">Cysteinyl-tRNA synthetase</fullName>
        <shortName evidence="12">CysRS</shortName>
    </alternativeName>
</protein>
<dbReference type="InterPro" id="IPR015803">
    <property type="entry name" value="Cys-tRNA-ligase"/>
</dbReference>
<dbReference type="SUPFAM" id="SSF47323">
    <property type="entry name" value="Anticodon-binding domain of a subclass of class I aminoacyl-tRNA synthetases"/>
    <property type="match status" value="1"/>
</dbReference>
<dbReference type="PANTHER" id="PTHR10890">
    <property type="entry name" value="CYSTEINYL-TRNA SYNTHETASE"/>
    <property type="match status" value="1"/>
</dbReference>
<evidence type="ECO:0000256" key="2">
    <source>
        <dbReference type="ARBA" id="ARBA00005594"/>
    </source>
</evidence>
<name>A0ABV7ZYF6_9GAMM</name>
<dbReference type="NCBIfam" id="TIGR00435">
    <property type="entry name" value="cysS"/>
    <property type="match status" value="1"/>
</dbReference>
<dbReference type="InterPro" id="IPR056411">
    <property type="entry name" value="CysS_C"/>
</dbReference>
<proteinExistence type="inferred from homology"/>
<dbReference type="InterPro" id="IPR015273">
    <property type="entry name" value="Cys-tRNA-synt_Ia_DALR"/>
</dbReference>
<dbReference type="SUPFAM" id="SSF52374">
    <property type="entry name" value="Nucleotidylyl transferase"/>
    <property type="match status" value="1"/>
</dbReference>
<keyword evidence="11 12" id="KW-0030">Aminoacyl-tRNA synthetase</keyword>
<dbReference type="CDD" id="cd00672">
    <property type="entry name" value="CysRS_core"/>
    <property type="match status" value="1"/>
</dbReference>
<evidence type="ECO:0000256" key="10">
    <source>
        <dbReference type="ARBA" id="ARBA00022917"/>
    </source>
</evidence>
<evidence type="ECO:0000256" key="11">
    <source>
        <dbReference type="ARBA" id="ARBA00023146"/>
    </source>
</evidence>
<keyword evidence="5 12" id="KW-0436">Ligase</keyword>
<evidence type="ECO:0000313" key="14">
    <source>
        <dbReference type="EMBL" id="MFC3853265.1"/>
    </source>
</evidence>
<keyword evidence="8 12" id="KW-0862">Zinc</keyword>
<evidence type="ECO:0000256" key="3">
    <source>
        <dbReference type="ARBA" id="ARBA00011245"/>
    </source>
</evidence>
<evidence type="ECO:0000256" key="6">
    <source>
        <dbReference type="ARBA" id="ARBA00022723"/>
    </source>
</evidence>
<dbReference type="EMBL" id="JBHRYR010000003">
    <property type="protein sequence ID" value="MFC3853265.1"/>
    <property type="molecule type" value="Genomic_DNA"/>
</dbReference>
<comment type="catalytic activity">
    <reaction evidence="12">
        <text>tRNA(Cys) + L-cysteine + ATP = L-cysteinyl-tRNA(Cys) + AMP + diphosphate</text>
        <dbReference type="Rhea" id="RHEA:17773"/>
        <dbReference type="Rhea" id="RHEA-COMP:9661"/>
        <dbReference type="Rhea" id="RHEA-COMP:9679"/>
        <dbReference type="ChEBI" id="CHEBI:30616"/>
        <dbReference type="ChEBI" id="CHEBI:33019"/>
        <dbReference type="ChEBI" id="CHEBI:35235"/>
        <dbReference type="ChEBI" id="CHEBI:78442"/>
        <dbReference type="ChEBI" id="CHEBI:78517"/>
        <dbReference type="ChEBI" id="CHEBI:456215"/>
        <dbReference type="EC" id="6.1.1.16"/>
    </reaction>
</comment>
<evidence type="ECO:0000256" key="1">
    <source>
        <dbReference type="ARBA" id="ARBA00004496"/>
    </source>
</evidence>